<evidence type="ECO:0000313" key="3">
    <source>
        <dbReference type="Proteomes" id="UP000238157"/>
    </source>
</evidence>
<evidence type="ECO:0000313" key="2">
    <source>
        <dbReference type="EMBL" id="PRY90842.1"/>
    </source>
</evidence>
<comment type="caution">
    <text evidence="2">The sequence shown here is derived from an EMBL/GenBank/DDBJ whole genome shotgun (WGS) entry which is preliminary data.</text>
</comment>
<gene>
    <name evidence="2" type="ORF">CLW00_101517</name>
</gene>
<keyword evidence="3" id="KW-1185">Reference proteome</keyword>
<organism evidence="2 3">
    <name type="scientific">Mongoliibacter ruber</name>
    <dbReference type="NCBI Taxonomy" id="1750599"/>
    <lineage>
        <taxon>Bacteria</taxon>
        <taxon>Pseudomonadati</taxon>
        <taxon>Bacteroidota</taxon>
        <taxon>Cytophagia</taxon>
        <taxon>Cytophagales</taxon>
        <taxon>Cyclobacteriaceae</taxon>
        <taxon>Mongoliibacter</taxon>
    </lineage>
</organism>
<proteinExistence type="predicted"/>
<keyword evidence="1" id="KW-0175">Coiled coil</keyword>
<feature type="coiled-coil region" evidence="1">
    <location>
        <begin position="25"/>
        <end position="52"/>
    </location>
</feature>
<reference evidence="2 3" key="1">
    <citation type="submission" date="2018-03" db="EMBL/GenBank/DDBJ databases">
        <title>Genomic Encyclopedia of Archaeal and Bacterial Type Strains, Phase II (KMG-II): from individual species to whole genera.</title>
        <authorList>
            <person name="Goeker M."/>
        </authorList>
    </citation>
    <scope>NUCLEOTIDE SEQUENCE [LARGE SCALE GENOMIC DNA]</scope>
    <source>
        <strain evidence="2 3">DSM 27929</strain>
    </source>
</reference>
<dbReference type="EMBL" id="PVTR01000001">
    <property type="protein sequence ID" value="PRY90842.1"/>
    <property type="molecule type" value="Genomic_DNA"/>
</dbReference>
<sequence length="142" mass="16414">MTMDFKKLDDDLSLIVEKRIALSKMSYADEAYDDLEEELHDLEDDFNEDYGDELESALEKIYNQLKSDNEVLLPSAYLANEYHPMMPDASGKVTYEVKGNEGVPLESEQFDKMDVRLVIVPNPTRFILRINGKSMKDLWVAR</sequence>
<dbReference type="AlphaFoldDB" id="A0A2T0WVX3"/>
<dbReference type="Proteomes" id="UP000238157">
    <property type="component" value="Unassembled WGS sequence"/>
</dbReference>
<name>A0A2T0WVX3_9BACT</name>
<evidence type="ECO:0000256" key="1">
    <source>
        <dbReference type="SAM" id="Coils"/>
    </source>
</evidence>
<accession>A0A2T0WVX3</accession>
<protein>
    <submittedName>
        <fullName evidence="2">Uncharacterized protein</fullName>
    </submittedName>
</protein>